<keyword evidence="2" id="KW-1185">Reference proteome</keyword>
<name>A0A392RTS3_9FABA</name>
<proteinExistence type="predicted"/>
<reference evidence="1 2" key="1">
    <citation type="journal article" date="2018" name="Front. Plant Sci.">
        <title>Red Clover (Trifolium pratense) and Zigzag Clover (T. medium) - A Picture of Genomic Similarities and Differences.</title>
        <authorList>
            <person name="Dluhosova J."/>
            <person name="Istvanek J."/>
            <person name="Nedelnik J."/>
            <person name="Repkova J."/>
        </authorList>
    </citation>
    <scope>NUCLEOTIDE SEQUENCE [LARGE SCALE GENOMIC DNA]</scope>
    <source>
        <strain evidence="2">cv. 10/8</strain>
        <tissue evidence="1">Leaf</tissue>
    </source>
</reference>
<accession>A0A392RTS3</accession>
<comment type="caution">
    <text evidence="1">The sequence shown here is derived from an EMBL/GenBank/DDBJ whole genome shotgun (WGS) entry which is preliminary data.</text>
</comment>
<dbReference type="EMBL" id="LXQA010269281">
    <property type="protein sequence ID" value="MCI39602.1"/>
    <property type="molecule type" value="Genomic_DNA"/>
</dbReference>
<evidence type="ECO:0000313" key="1">
    <source>
        <dbReference type="EMBL" id="MCI39602.1"/>
    </source>
</evidence>
<sequence length="59" mass="6764">MAQPNCTHTMTMKSAAIHFDTGFFPPLSVLTVVVAEPLQMMIWNQEECRGHRNSMILWD</sequence>
<dbReference type="AlphaFoldDB" id="A0A392RTS3"/>
<feature type="non-terminal residue" evidence="1">
    <location>
        <position position="59"/>
    </location>
</feature>
<organism evidence="1 2">
    <name type="scientific">Trifolium medium</name>
    <dbReference type="NCBI Taxonomy" id="97028"/>
    <lineage>
        <taxon>Eukaryota</taxon>
        <taxon>Viridiplantae</taxon>
        <taxon>Streptophyta</taxon>
        <taxon>Embryophyta</taxon>
        <taxon>Tracheophyta</taxon>
        <taxon>Spermatophyta</taxon>
        <taxon>Magnoliopsida</taxon>
        <taxon>eudicotyledons</taxon>
        <taxon>Gunneridae</taxon>
        <taxon>Pentapetalae</taxon>
        <taxon>rosids</taxon>
        <taxon>fabids</taxon>
        <taxon>Fabales</taxon>
        <taxon>Fabaceae</taxon>
        <taxon>Papilionoideae</taxon>
        <taxon>50 kb inversion clade</taxon>
        <taxon>NPAAA clade</taxon>
        <taxon>Hologalegina</taxon>
        <taxon>IRL clade</taxon>
        <taxon>Trifolieae</taxon>
        <taxon>Trifolium</taxon>
    </lineage>
</organism>
<dbReference type="Proteomes" id="UP000265520">
    <property type="component" value="Unassembled WGS sequence"/>
</dbReference>
<evidence type="ECO:0000313" key="2">
    <source>
        <dbReference type="Proteomes" id="UP000265520"/>
    </source>
</evidence>
<protein>
    <submittedName>
        <fullName evidence="1">Uncharacterized protein</fullName>
    </submittedName>
</protein>